<accession>G0SAJ7</accession>
<dbReference type="PANTHER" id="PTHR13812">
    <property type="entry name" value="KETIMINE REDUCTASE MU-CRYSTALLIN"/>
    <property type="match status" value="1"/>
</dbReference>
<evidence type="ECO:0000313" key="3">
    <source>
        <dbReference type="Proteomes" id="UP000008066"/>
    </source>
</evidence>
<dbReference type="InterPro" id="IPR036291">
    <property type="entry name" value="NAD(P)-bd_dom_sf"/>
</dbReference>
<dbReference type="GeneID" id="18258291"/>
<evidence type="ECO:0000313" key="2">
    <source>
        <dbReference type="EMBL" id="EGS19769.1"/>
    </source>
</evidence>
<dbReference type="STRING" id="759272.G0SAJ7"/>
<comment type="similarity">
    <text evidence="1">Belongs to the ornithine cyclodeaminase/mu-crystallin family.</text>
</comment>
<dbReference type="Pfam" id="PF02423">
    <property type="entry name" value="OCD_Mu_crystall"/>
    <property type="match status" value="1"/>
</dbReference>
<evidence type="ECO:0000256" key="1">
    <source>
        <dbReference type="ARBA" id="ARBA00008903"/>
    </source>
</evidence>
<name>G0SAJ7_CHATD</name>
<dbReference type="Gene3D" id="3.40.50.720">
    <property type="entry name" value="NAD(P)-binding Rossmann-like Domain"/>
    <property type="match status" value="1"/>
</dbReference>
<gene>
    <name evidence="2" type="ORF">CTHT_0042530</name>
</gene>
<dbReference type="Gene3D" id="3.30.1780.10">
    <property type="entry name" value="ornithine cyclodeaminase, domain 1"/>
    <property type="match status" value="1"/>
</dbReference>
<dbReference type="RefSeq" id="XP_006694654.1">
    <property type="nucleotide sequence ID" value="XM_006694591.1"/>
</dbReference>
<dbReference type="OrthoDB" id="41492at2759"/>
<evidence type="ECO:0008006" key="4">
    <source>
        <dbReference type="Google" id="ProtNLM"/>
    </source>
</evidence>
<sequence length="385" mass="42006">MTLTVLTDSQIQELLKNLTRSELEGFQKNLESALHEYSKARHAGPKAATAIQQPERVSIYNPVTGATTLFMPSSSETGNAVKVITLSSPGPSFPHKNNSPKPTIRPTGAVTFFRPDGSPLGLLHASALTAFRTALASLSVITHRPVSPTHGSETLVVFGCGEQAYWHVRLTLVTRGKAVGRVIFVARRRSGAVEEVVRRYQGEGRWVGCSFEVVSAEDDDYERRLEKVLRAADVIFCCTPSTKELFDAGMLDETKRRLVVAIGSYKPEMREIPGELVRRALVDDGESHAGVVVVDTVEGAIMEAGELIAAGVKEEQLVELGEIVHPNSVGVLQDPRDRKQDLRQWLQAGNVIYKSVGFGLMDLTVGTYLIQLANEKGVGTRIEGF</sequence>
<dbReference type="GO" id="GO:0005737">
    <property type="term" value="C:cytoplasm"/>
    <property type="evidence" value="ECO:0007669"/>
    <property type="project" value="TreeGrafter"/>
</dbReference>
<dbReference type="InterPro" id="IPR023401">
    <property type="entry name" value="ODC_N"/>
</dbReference>
<keyword evidence="3" id="KW-1185">Reference proteome</keyword>
<dbReference type="HOGENOM" id="CLU_042088_0_1_1"/>
<dbReference type="OMA" id="IYCCTPS"/>
<dbReference type="eggNOG" id="KOG3007">
    <property type="taxonomic scope" value="Eukaryota"/>
</dbReference>
<dbReference type="Proteomes" id="UP000008066">
    <property type="component" value="Unassembled WGS sequence"/>
</dbReference>
<protein>
    <recommendedName>
        <fullName evidence="4">Ornithine cyclodeaminase-like protein</fullName>
    </recommendedName>
</protein>
<dbReference type="KEGG" id="cthr:CTHT_0042530"/>
<dbReference type="SUPFAM" id="SSF51735">
    <property type="entry name" value="NAD(P)-binding Rossmann-fold domains"/>
    <property type="match status" value="1"/>
</dbReference>
<reference evidence="2 3" key="1">
    <citation type="journal article" date="2011" name="Cell">
        <title>Insight into structure and assembly of the nuclear pore complex by utilizing the genome of a eukaryotic thermophile.</title>
        <authorList>
            <person name="Amlacher S."/>
            <person name="Sarges P."/>
            <person name="Flemming D."/>
            <person name="van Noort V."/>
            <person name="Kunze R."/>
            <person name="Devos D.P."/>
            <person name="Arumugam M."/>
            <person name="Bork P."/>
            <person name="Hurt E."/>
        </authorList>
    </citation>
    <scope>NUCLEOTIDE SEQUENCE [LARGE SCALE GENOMIC DNA]</scope>
    <source>
        <strain evidence="3">DSM 1495 / CBS 144.50 / IMI 039719</strain>
    </source>
</reference>
<proteinExistence type="inferred from homology"/>
<dbReference type="AlphaFoldDB" id="G0SAJ7"/>
<dbReference type="EMBL" id="GL988043">
    <property type="protein sequence ID" value="EGS19769.1"/>
    <property type="molecule type" value="Genomic_DNA"/>
</dbReference>
<dbReference type="PANTHER" id="PTHR13812:SF19">
    <property type="entry name" value="KETIMINE REDUCTASE MU-CRYSTALLIN"/>
    <property type="match status" value="1"/>
</dbReference>
<organism evidence="3">
    <name type="scientific">Chaetomium thermophilum (strain DSM 1495 / CBS 144.50 / IMI 039719)</name>
    <name type="common">Thermochaetoides thermophila</name>
    <dbReference type="NCBI Taxonomy" id="759272"/>
    <lineage>
        <taxon>Eukaryota</taxon>
        <taxon>Fungi</taxon>
        <taxon>Dikarya</taxon>
        <taxon>Ascomycota</taxon>
        <taxon>Pezizomycotina</taxon>
        <taxon>Sordariomycetes</taxon>
        <taxon>Sordariomycetidae</taxon>
        <taxon>Sordariales</taxon>
        <taxon>Chaetomiaceae</taxon>
        <taxon>Thermochaetoides</taxon>
    </lineage>
</organism>
<dbReference type="InterPro" id="IPR003462">
    <property type="entry name" value="ODC_Mu_crystall"/>
</dbReference>